<protein>
    <recommendedName>
        <fullName evidence="1">Hedgehog/Intein (Hint) domain-containing protein</fullName>
    </recommendedName>
</protein>
<evidence type="ECO:0000313" key="2">
    <source>
        <dbReference type="EMBL" id="GGC60876.1"/>
    </source>
</evidence>
<dbReference type="EMBL" id="BMGG01000003">
    <property type="protein sequence ID" value="GGC60876.1"/>
    <property type="molecule type" value="Genomic_DNA"/>
</dbReference>
<dbReference type="AlphaFoldDB" id="A0A916U6W4"/>
<comment type="caution">
    <text evidence="2">The sequence shown here is derived from an EMBL/GenBank/DDBJ whole genome shotgun (WGS) entry which is preliminary data.</text>
</comment>
<proteinExistence type="predicted"/>
<dbReference type="InterPro" id="IPR028992">
    <property type="entry name" value="Hedgehog/Intein_dom"/>
</dbReference>
<dbReference type="SUPFAM" id="SSF51294">
    <property type="entry name" value="Hedgehog/intein (Hint) domain"/>
    <property type="match status" value="1"/>
</dbReference>
<evidence type="ECO:0000259" key="1">
    <source>
        <dbReference type="Pfam" id="PF13403"/>
    </source>
</evidence>
<dbReference type="RefSeq" id="WP_188608947.1">
    <property type="nucleotide sequence ID" value="NZ_BMGG01000003.1"/>
</dbReference>
<keyword evidence="3" id="KW-1185">Reference proteome</keyword>
<dbReference type="PROSITE" id="PS50817">
    <property type="entry name" value="INTEIN_N_TER"/>
    <property type="match status" value="1"/>
</dbReference>
<reference evidence="2" key="1">
    <citation type="journal article" date="2014" name="Int. J. Syst. Evol. Microbiol.">
        <title>Complete genome sequence of Corynebacterium casei LMG S-19264T (=DSM 44701T), isolated from a smear-ripened cheese.</title>
        <authorList>
            <consortium name="US DOE Joint Genome Institute (JGI-PGF)"/>
            <person name="Walter F."/>
            <person name="Albersmeier A."/>
            <person name="Kalinowski J."/>
            <person name="Ruckert C."/>
        </authorList>
    </citation>
    <scope>NUCLEOTIDE SEQUENCE</scope>
    <source>
        <strain evidence="2">CGMCC 1.12919</strain>
    </source>
</reference>
<organism evidence="2 3">
    <name type="scientific">Chelatococcus reniformis</name>
    <dbReference type="NCBI Taxonomy" id="1494448"/>
    <lineage>
        <taxon>Bacteria</taxon>
        <taxon>Pseudomonadati</taxon>
        <taxon>Pseudomonadota</taxon>
        <taxon>Alphaproteobacteria</taxon>
        <taxon>Hyphomicrobiales</taxon>
        <taxon>Chelatococcaceae</taxon>
        <taxon>Chelatococcus</taxon>
    </lineage>
</organism>
<dbReference type="Proteomes" id="UP000637002">
    <property type="component" value="Unassembled WGS sequence"/>
</dbReference>
<dbReference type="InterPro" id="IPR006141">
    <property type="entry name" value="Intein_N"/>
</dbReference>
<dbReference type="GO" id="GO:0016539">
    <property type="term" value="P:intein-mediated protein splicing"/>
    <property type="evidence" value="ECO:0007669"/>
    <property type="project" value="InterPro"/>
</dbReference>
<sequence length="629" mass="64382">MATVHWSGGDGDWSVAANWLEGAVPQPGDTVVIDSGNPHVTTNVGAMGSITVGTAGALTVQTSGFFSGPLVNHGHIDLLAGQPSVTGSYVNDGTIDIHPGAGLFFGAIALTPTDLSDGITNAGRVIVGTNAHLDLGGGTFDLAAYGRLELSFGTIANGTIVDDGTNPPLQRGTFDAIVYQGDLDIGDVTVVNGLTVLNAAGGAPGTLNIGFALTFSGAGTIDNVIINWTANDATGGGQMTAATGTTILGPNVMMNATVRVTTNGSFINQGQIDVTGPRGRLQVGGSLENEGEIAVAAGANFTDTDLANNGTVEVYGTAVLSGTLTGDGVIALRDGATVTLNGATGASQTITLVDGELRLANAAAFDGTIADFNGADDAIDLLNITAVTVLLTAGNVLAITTAAGELINLRLDPDEDFSGKTFQLTQDGTGTEITVACFLAGTGVATPEGERGVETLAIGDRVLTVDGRSRPVRWIGRQAVAAPFTDALRHHPVRIAAGALAEGVPVRDLHVSPEHALLIDGLLVEAGALVNGASVVRTNPVGAFVYFHVELDDHALIVAEGTAAETFVDNVTRRRFDNYPEYEALFGESRARIPELELPRVKSARQLPGAVRARLAHRAVMLGFVADAA</sequence>
<accession>A0A916U6W4</accession>
<reference evidence="2" key="2">
    <citation type="submission" date="2020-09" db="EMBL/GenBank/DDBJ databases">
        <authorList>
            <person name="Sun Q."/>
            <person name="Zhou Y."/>
        </authorList>
    </citation>
    <scope>NUCLEOTIDE SEQUENCE</scope>
    <source>
        <strain evidence="2">CGMCC 1.12919</strain>
    </source>
</reference>
<gene>
    <name evidence="2" type="ORF">GCM10010994_19380</name>
</gene>
<dbReference type="InterPro" id="IPR036844">
    <property type="entry name" value="Hint_dom_sf"/>
</dbReference>
<feature type="domain" description="Hedgehog/Intein (Hint)" evidence="1">
    <location>
        <begin position="437"/>
        <end position="569"/>
    </location>
</feature>
<name>A0A916U6W4_9HYPH</name>
<evidence type="ECO:0000313" key="3">
    <source>
        <dbReference type="Proteomes" id="UP000637002"/>
    </source>
</evidence>
<dbReference type="Gene3D" id="2.170.16.10">
    <property type="entry name" value="Hedgehog/Intein (Hint) domain"/>
    <property type="match status" value="1"/>
</dbReference>
<dbReference type="Pfam" id="PF13403">
    <property type="entry name" value="Hint_2"/>
    <property type="match status" value="1"/>
</dbReference>